<gene>
    <name evidence="1" type="ordered locus">PP_3902</name>
</gene>
<dbReference type="BioCyc" id="PPUT160488:G1G01-4166-MONOMER"/>
<name>Q88G24_PSEPK</name>
<dbReference type="EMBL" id="AE015451">
    <property type="protein sequence ID" value="AAN69496.1"/>
    <property type="molecule type" value="Genomic_DNA"/>
</dbReference>
<keyword evidence="2" id="KW-1185">Reference proteome</keyword>
<dbReference type="KEGG" id="ppu:PP_3902"/>
<dbReference type="HOGENOM" id="CLU_2275023_0_0_6"/>
<dbReference type="Proteomes" id="UP000000556">
    <property type="component" value="Chromosome"/>
</dbReference>
<organism evidence="1 2">
    <name type="scientific">Pseudomonas putida (strain ATCC 47054 / DSM 6125 / CFBP 8728 / NCIMB 11950 / KT2440)</name>
    <dbReference type="NCBI Taxonomy" id="160488"/>
    <lineage>
        <taxon>Bacteria</taxon>
        <taxon>Pseudomonadati</taxon>
        <taxon>Pseudomonadota</taxon>
        <taxon>Gammaproteobacteria</taxon>
        <taxon>Pseudomonadales</taxon>
        <taxon>Pseudomonadaceae</taxon>
        <taxon>Pseudomonas</taxon>
    </lineage>
</organism>
<proteinExistence type="predicted"/>
<dbReference type="PaxDb" id="160488-PP_3902"/>
<reference evidence="1 2" key="2">
    <citation type="journal article" date="2016" name="Environ. Microbiol.">
        <title>The revisited genome of Pseudomonas putida KT2440 enlightens its value as a robust metabolic chassis.</title>
        <authorList>
            <person name="Belda E."/>
            <person name="van Heck R.G."/>
            <person name="Lopez-Sanchez M.J."/>
            <person name="Cruveiller S."/>
            <person name="Barbe V."/>
            <person name="Fraser C."/>
            <person name="Klenk H.P."/>
            <person name="Petersen J."/>
            <person name="Morgat A."/>
            <person name="Nikel P.I."/>
            <person name="Vallenet D."/>
            <person name="Rouy Z."/>
            <person name="Sekowska A."/>
            <person name="Martins Dos Santos V.A."/>
            <person name="de Lorenzo V."/>
            <person name="Danchin A."/>
            <person name="Medigue C."/>
        </authorList>
    </citation>
    <scope>NUCLEOTIDE SEQUENCE [LARGE SCALE GENOMIC DNA]</scope>
    <source>
        <strain evidence="2">ATCC 47054 / DSM 6125 / CFBP 8728 / NCIMB 11950 / KT2440</strain>
    </source>
</reference>
<dbReference type="AlphaFoldDB" id="Q88G24"/>
<evidence type="ECO:0000313" key="1">
    <source>
        <dbReference type="EMBL" id="AAN69496.1"/>
    </source>
</evidence>
<protein>
    <submittedName>
        <fullName evidence="1">Uncharacterized protein</fullName>
    </submittedName>
</protein>
<reference evidence="1 2" key="1">
    <citation type="journal article" date="2002" name="Environ. Microbiol.">
        <title>Complete genome sequence and comparative analysis of the metabolically versatile Pseudomonas putida KT2440.</title>
        <authorList>
            <person name="Nelson K.E."/>
            <person name="Weinel C."/>
            <person name="Paulsen I.T."/>
            <person name="Dodson R.J."/>
            <person name="Hilbert H."/>
            <person name="Martins dos Santos V.A."/>
            <person name="Fouts D.E."/>
            <person name="Gill S.R."/>
            <person name="Pop M."/>
            <person name="Holmes M."/>
            <person name="Brinkac L."/>
            <person name="Beanan M."/>
            <person name="DeBoy R.T."/>
            <person name="Daugherty S."/>
            <person name="Kolonay J."/>
            <person name="Madupu R."/>
            <person name="Nelson W."/>
            <person name="White O."/>
            <person name="Peterson J."/>
            <person name="Khouri H."/>
            <person name="Hance I."/>
            <person name="Chris Lee P."/>
            <person name="Holtzapple E."/>
            <person name="Scanlan D."/>
            <person name="Tran K."/>
            <person name="Moazzez A."/>
            <person name="Utterback T."/>
            <person name="Rizzo M."/>
            <person name="Lee K."/>
            <person name="Kosack D."/>
            <person name="Moestl D."/>
            <person name="Wedler H."/>
            <person name="Lauber J."/>
            <person name="Stjepandic D."/>
            <person name="Hoheisel J."/>
            <person name="Straetz M."/>
            <person name="Heim S."/>
            <person name="Kiewitz C."/>
            <person name="Eisen J.A."/>
            <person name="Timmis K.N."/>
            <person name="Dusterhoft A."/>
            <person name="Tummler B."/>
            <person name="Fraser C.M."/>
        </authorList>
    </citation>
    <scope>NUCLEOTIDE SEQUENCE [LARGE SCALE GENOMIC DNA]</scope>
    <source>
        <strain evidence="2">ATCC 47054 / DSM 6125 / CFBP 8728 / NCIMB 11950 / KT2440</strain>
    </source>
</reference>
<sequence>MMVTRPGFRIFISSSVVYMLPSGRLISRLALSPRPASEIGIAQQTCGPTCRARKLAALRTVHQFSTAGLTRRLVARLLVFKERWRLSLPLLLAGVYPVMERV</sequence>
<evidence type="ECO:0000313" key="2">
    <source>
        <dbReference type="Proteomes" id="UP000000556"/>
    </source>
</evidence>
<accession>Q88G24</accession>